<dbReference type="CDD" id="cd00167">
    <property type="entry name" value="SANT"/>
    <property type="match status" value="1"/>
</dbReference>
<organism evidence="8">
    <name type="scientific">Picea sitchensis</name>
    <name type="common">Sitka spruce</name>
    <name type="synonym">Pinus sitchensis</name>
    <dbReference type="NCBI Taxonomy" id="3332"/>
    <lineage>
        <taxon>Eukaryota</taxon>
        <taxon>Viridiplantae</taxon>
        <taxon>Streptophyta</taxon>
        <taxon>Embryophyta</taxon>
        <taxon>Tracheophyta</taxon>
        <taxon>Spermatophyta</taxon>
        <taxon>Pinopsida</taxon>
        <taxon>Pinidae</taxon>
        <taxon>Conifers I</taxon>
        <taxon>Pinales</taxon>
        <taxon>Pinaceae</taxon>
        <taxon>Picea</taxon>
    </lineage>
</organism>
<evidence type="ECO:0000256" key="3">
    <source>
        <dbReference type="ARBA" id="ARBA00023125"/>
    </source>
</evidence>
<keyword evidence="4" id="KW-0539">Nucleus</keyword>
<dbReference type="SMART" id="SM00717">
    <property type="entry name" value="SANT"/>
    <property type="match status" value="1"/>
</dbReference>
<accession>B8LNN4</accession>
<feature type="domain" description="HTH myb-type" evidence="7">
    <location>
        <begin position="5"/>
        <end position="59"/>
    </location>
</feature>
<protein>
    <submittedName>
        <fullName evidence="8">Uncharacterized protein</fullName>
    </submittedName>
</protein>
<dbReference type="GO" id="GO:0003677">
    <property type="term" value="F:DNA binding"/>
    <property type="evidence" value="ECO:0007669"/>
    <property type="project" value="UniProtKB-KW"/>
</dbReference>
<evidence type="ECO:0000313" key="8">
    <source>
        <dbReference type="EMBL" id="ABR17264.1"/>
    </source>
</evidence>
<dbReference type="AlphaFoldDB" id="B8LNN4"/>
<dbReference type="InterPro" id="IPR001005">
    <property type="entry name" value="SANT/Myb"/>
</dbReference>
<evidence type="ECO:0000256" key="2">
    <source>
        <dbReference type="ARBA" id="ARBA00022737"/>
    </source>
</evidence>
<name>B8LNN4_PICSI</name>
<evidence type="ECO:0000259" key="7">
    <source>
        <dbReference type="PROSITE" id="PS51294"/>
    </source>
</evidence>
<dbReference type="PANTHER" id="PTHR47994">
    <property type="entry name" value="F14D16.11-RELATED"/>
    <property type="match status" value="1"/>
</dbReference>
<evidence type="ECO:0000259" key="6">
    <source>
        <dbReference type="PROSITE" id="PS50090"/>
    </source>
</evidence>
<sequence>MNYLRPDVKHGHILPEEEDLILRLHRLLGNRWSLIAGRMPGRTDNEVKNYWNTHLSKKLISQGIDPRTHKPLSESEDICSSPGNSELSHKSQKENNAEIPRNFADGTADFQDAVASKGGAIAEDQTSGKSPANQLLESSPSQPASVAVDFVSRPPSISSSPHSFQQSITSTCVPGGVSDSVDINHNKGCKQISFPLLNTACFNSSAQEEVARDYLDQYLMKNPVTNSNDMITSTVRLSSALQNAPFVGQFDSSHAFMSGNALLNEKRQMSQSAQALEMEPHPSLVHPSEEGTYNKLSHTTCAVSDQITAFNYQYLISPTATGAALVDFNSDIFPSFVEPFINEELQLQEPSVQTSIAQNIELCPSSQPKAVNLSNYDLWSMLSPSSQYRP</sequence>
<dbReference type="EMBL" id="EF677442">
    <property type="protein sequence ID" value="ABR17264.1"/>
    <property type="molecule type" value="mRNA"/>
</dbReference>
<evidence type="ECO:0000256" key="1">
    <source>
        <dbReference type="ARBA" id="ARBA00004123"/>
    </source>
</evidence>
<reference evidence="8" key="1">
    <citation type="submission" date="2007-06" db="EMBL/GenBank/DDBJ databases">
        <title>Full length cDNA sequences from Sitka Spruce (Picea sitchensis).</title>
        <authorList>
            <person name="Ralph S.G."/>
            <person name="Chun H.E."/>
            <person name="Liao N."/>
            <person name="Ali J."/>
            <person name="Reid K."/>
            <person name="Kolosova N."/>
            <person name="Cooper N."/>
            <person name="Cullis C."/>
            <person name="Jancsik S."/>
            <person name="Moore R."/>
            <person name="Mayo M."/>
            <person name="Wagner S."/>
            <person name="Holt R.A."/>
            <person name="Jones S.J.M."/>
            <person name="Marra M.A."/>
            <person name="Ritland C.E."/>
            <person name="Ritland K."/>
            <person name="Bohlmann J."/>
        </authorList>
    </citation>
    <scope>NUCLEOTIDE SEQUENCE</scope>
    <source>
        <tissue evidence="8">Green portion of the leader tissue</tissue>
    </source>
</reference>
<proteinExistence type="evidence at transcript level"/>
<dbReference type="InterPro" id="IPR015495">
    <property type="entry name" value="Myb_TF_plants"/>
</dbReference>
<keyword evidence="2" id="KW-0677">Repeat</keyword>
<dbReference type="FunFam" id="1.10.10.60:FF:000254">
    <property type="entry name" value="transcription repressor MYB5-like"/>
    <property type="match status" value="1"/>
</dbReference>
<dbReference type="InterPro" id="IPR017930">
    <property type="entry name" value="Myb_dom"/>
</dbReference>
<feature type="domain" description="Myb-like" evidence="6">
    <location>
        <begin position="5"/>
        <end position="55"/>
    </location>
</feature>
<dbReference type="Pfam" id="PF00249">
    <property type="entry name" value="Myb_DNA-binding"/>
    <property type="match status" value="1"/>
</dbReference>
<evidence type="ECO:0000256" key="5">
    <source>
        <dbReference type="SAM" id="MobiDB-lite"/>
    </source>
</evidence>
<dbReference type="PANTHER" id="PTHR47994:SF5">
    <property type="entry name" value="F14D16.11-RELATED"/>
    <property type="match status" value="1"/>
</dbReference>
<dbReference type="Gene3D" id="1.10.10.60">
    <property type="entry name" value="Homeodomain-like"/>
    <property type="match status" value="1"/>
</dbReference>
<feature type="region of interest" description="Disordered" evidence="5">
    <location>
        <begin position="62"/>
        <end position="95"/>
    </location>
</feature>
<feature type="compositionally biased region" description="Polar residues" evidence="5">
    <location>
        <begin position="124"/>
        <end position="144"/>
    </location>
</feature>
<dbReference type="PROSITE" id="PS50090">
    <property type="entry name" value="MYB_LIKE"/>
    <property type="match status" value="1"/>
</dbReference>
<dbReference type="PROSITE" id="PS51294">
    <property type="entry name" value="HTH_MYB"/>
    <property type="match status" value="1"/>
</dbReference>
<feature type="region of interest" description="Disordered" evidence="5">
    <location>
        <begin position="122"/>
        <end position="146"/>
    </location>
</feature>
<evidence type="ECO:0000256" key="4">
    <source>
        <dbReference type="ARBA" id="ARBA00023242"/>
    </source>
</evidence>
<dbReference type="GO" id="GO:0005634">
    <property type="term" value="C:nucleus"/>
    <property type="evidence" value="ECO:0007669"/>
    <property type="project" value="UniProtKB-SubCell"/>
</dbReference>
<dbReference type="InterPro" id="IPR009057">
    <property type="entry name" value="Homeodomain-like_sf"/>
</dbReference>
<keyword evidence="3" id="KW-0238">DNA-binding</keyword>
<dbReference type="SUPFAM" id="SSF46689">
    <property type="entry name" value="Homeodomain-like"/>
    <property type="match status" value="1"/>
</dbReference>
<comment type="subcellular location">
    <subcellularLocation>
        <location evidence="1">Nucleus</location>
    </subcellularLocation>
</comment>